<evidence type="ECO:0000313" key="1">
    <source>
        <dbReference type="EMBL" id="ACT19725.1"/>
    </source>
</evidence>
<dbReference type="HOGENOM" id="CLU_2382030_0_0_7"/>
<dbReference type="KEGG" id="gem:GM21_3705"/>
<gene>
    <name evidence="1" type="ordered locus">GM21_3705</name>
</gene>
<accession>C6E6U7</accession>
<dbReference type="AlphaFoldDB" id="C6E6U7"/>
<dbReference type="EMBL" id="CP001661">
    <property type="protein sequence ID" value="ACT19725.1"/>
    <property type="molecule type" value="Genomic_DNA"/>
</dbReference>
<name>C6E6U7_GEOSM</name>
<organism evidence="1">
    <name type="scientific">Geobacter sp. (strain M21)</name>
    <dbReference type="NCBI Taxonomy" id="443144"/>
    <lineage>
        <taxon>Bacteria</taxon>
        <taxon>Pseudomonadati</taxon>
        <taxon>Thermodesulfobacteriota</taxon>
        <taxon>Desulfuromonadia</taxon>
        <taxon>Geobacterales</taxon>
        <taxon>Geobacteraceae</taxon>
        <taxon>Geobacter</taxon>
    </lineage>
</organism>
<sequence length="94" mass="10348">MDWYKIRITREDQLRGKTEQLVGEIRELFRLLDGDPALAVYSATVNDQAVDLYFSPAAAALAGKIIHHHWGIPCDPPPTGAKHLFGSPAVVNVP</sequence>
<proteinExistence type="predicted"/>
<protein>
    <submittedName>
        <fullName evidence="1">Uncharacterized protein</fullName>
    </submittedName>
</protein>
<reference evidence="1" key="1">
    <citation type="submission" date="2009-07" db="EMBL/GenBank/DDBJ databases">
        <title>Complete sequence of Geobacter sp. M21.</title>
        <authorList>
            <consortium name="US DOE Joint Genome Institute"/>
            <person name="Lucas S."/>
            <person name="Copeland A."/>
            <person name="Lapidus A."/>
            <person name="Glavina del Rio T."/>
            <person name="Dalin E."/>
            <person name="Tice H."/>
            <person name="Bruce D."/>
            <person name="Goodwin L."/>
            <person name="Pitluck S."/>
            <person name="Saunders E."/>
            <person name="Brettin T."/>
            <person name="Detter J.C."/>
            <person name="Han C."/>
            <person name="Larimer F."/>
            <person name="Land M."/>
            <person name="Hauser L."/>
            <person name="Kyrpides N."/>
            <person name="Ovchinnikova G."/>
            <person name="Lovley D."/>
        </authorList>
    </citation>
    <scope>NUCLEOTIDE SEQUENCE [LARGE SCALE GENOMIC DNA]</scope>
    <source>
        <strain evidence="1">M21</strain>
    </source>
</reference>